<evidence type="ECO:0000313" key="2">
    <source>
        <dbReference type="EMBL" id="UWN56661.1"/>
    </source>
</evidence>
<evidence type="ECO:0008006" key="4">
    <source>
        <dbReference type="Google" id="ProtNLM"/>
    </source>
</evidence>
<feature type="signal peptide" evidence="1">
    <location>
        <begin position="1"/>
        <end position="22"/>
    </location>
</feature>
<sequence length="159" mass="18209">MKKRTRLLYGLLLLCAPLAGCLKEDDGSQFYSDVYWFPLAKQTFSVDTREPEPVDTVVLVFRARNFVYDSDTVNFAVMPDSTTAVAGTDYEITTPVVRFGKDDYYDNLLRGEIGLRIYPTLSDTLTLALKLIYTHPANEERFRLHDRTVLTLRPIFPSE</sequence>
<evidence type="ECO:0000256" key="1">
    <source>
        <dbReference type="SAM" id="SignalP"/>
    </source>
</evidence>
<keyword evidence="3" id="KW-1185">Reference proteome</keyword>
<gene>
    <name evidence="2" type="ORF">NQ491_08350</name>
</gene>
<name>A0ABY5UXE5_9BACT</name>
<dbReference type="GeneID" id="82891738"/>
<proteinExistence type="predicted"/>
<protein>
    <recommendedName>
        <fullName evidence="4">DUF1735 domain-containing protein</fullName>
    </recommendedName>
</protein>
<dbReference type="RefSeq" id="WP_147524759.1">
    <property type="nucleotide sequence ID" value="NZ_CAPH01000018.1"/>
</dbReference>
<feature type="chain" id="PRO_5045975559" description="DUF1735 domain-containing protein" evidence="1">
    <location>
        <begin position="23"/>
        <end position="159"/>
    </location>
</feature>
<evidence type="ECO:0000313" key="3">
    <source>
        <dbReference type="Proteomes" id="UP001059295"/>
    </source>
</evidence>
<keyword evidence="1" id="KW-0732">Signal</keyword>
<dbReference type="EMBL" id="CP102294">
    <property type="protein sequence ID" value="UWN56661.1"/>
    <property type="molecule type" value="Genomic_DNA"/>
</dbReference>
<organism evidence="2 3">
    <name type="scientific">Alistipes ihumii AP11</name>
    <dbReference type="NCBI Taxonomy" id="1211813"/>
    <lineage>
        <taxon>Bacteria</taxon>
        <taxon>Pseudomonadati</taxon>
        <taxon>Bacteroidota</taxon>
        <taxon>Bacteroidia</taxon>
        <taxon>Bacteroidales</taxon>
        <taxon>Rikenellaceae</taxon>
        <taxon>Alistipes</taxon>
    </lineage>
</organism>
<dbReference type="Proteomes" id="UP001059295">
    <property type="component" value="Chromosome"/>
</dbReference>
<reference evidence="2" key="1">
    <citation type="journal article" date="2022" name="Cell">
        <title>Design, construction, and in vivo augmentation of a complex gut microbiome.</title>
        <authorList>
            <person name="Cheng A.G."/>
            <person name="Ho P.Y."/>
            <person name="Aranda-Diaz A."/>
            <person name="Jain S."/>
            <person name="Yu F.B."/>
            <person name="Meng X."/>
            <person name="Wang M."/>
            <person name="Iakiviak M."/>
            <person name="Nagashima K."/>
            <person name="Zhao A."/>
            <person name="Murugkar P."/>
            <person name="Patil A."/>
            <person name="Atabakhsh K."/>
            <person name="Weakley A."/>
            <person name="Yan J."/>
            <person name="Brumbaugh A.R."/>
            <person name="Higginbottom S."/>
            <person name="Dimas A."/>
            <person name="Shiver A.L."/>
            <person name="Deutschbauer A."/>
            <person name="Neff N."/>
            <person name="Sonnenburg J.L."/>
            <person name="Huang K.C."/>
            <person name="Fischbach M.A."/>
        </authorList>
    </citation>
    <scope>NUCLEOTIDE SEQUENCE</scope>
    <source>
        <strain evidence="2">AP11</strain>
    </source>
</reference>
<accession>A0ABY5UXE5</accession>